<name>A0A2D3WEI6_9BACT</name>
<reference evidence="2 3" key="1">
    <citation type="journal article" date="2017" name="Front. Microbiol.">
        <title>Comparative Genomic Analysis of the Class Epsilonproteobacteria and Proposed Reclassification to Epsilonbacteraeota (phyl. nov.).</title>
        <authorList>
            <person name="Waite D.W."/>
            <person name="Vanwonterghem I."/>
            <person name="Rinke C."/>
            <person name="Parks D.H."/>
            <person name="Zhang Y."/>
            <person name="Takai K."/>
            <person name="Sievert S.M."/>
            <person name="Simon J."/>
            <person name="Campbell B.J."/>
            <person name="Hanson T.E."/>
            <person name="Woyke T."/>
            <person name="Klotz M.G."/>
            <person name="Hugenholtz P."/>
        </authorList>
    </citation>
    <scope>NUCLEOTIDE SEQUENCE [LARGE SCALE GENOMIC DNA]</scope>
    <source>
        <strain evidence="2">UBA12443</strain>
    </source>
</reference>
<gene>
    <name evidence="2" type="ORF">CFH83_10860</name>
</gene>
<dbReference type="Proteomes" id="UP000228859">
    <property type="component" value="Unassembled WGS sequence"/>
</dbReference>
<evidence type="ECO:0000313" key="3">
    <source>
        <dbReference type="Proteomes" id="UP000228859"/>
    </source>
</evidence>
<dbReference type="NCBIfam" id="NF000664">
    <property type="entry name" value="PRK00031.2-2"/>
    <property type="match status" value="1"/>
</dbReference>
<dbReference type="AlphaFoldDB" id="A0A2D3WEI6"/>
<sequence>MVLVNELRVQCQHYTIEGIYVRFLPLLFALSLTLAASPKEINSFNGKFVQTIIDDNGKKIVYSGELWASKPQNALWVYQKPIQKSVYINAQKITVIEPSIEQVTLRTLDEEIDFLQIIQKAKKVDNEKYSATVKGQTYTVTFKNDLLNSISYTDGYDNRVTILFNNPTQNKPIDSGKFKPTIPAEYDIIKG</sequence>
<dbReference type="PANTHER" id="PTHR35869:SF1">
    <property type="entry name" value="OUTER-MEMBRANE LIPOPROTEIN CARRIER PROTEIN"/>
    <property type="match status" value="1"/>
</dbReference>
<organism evidence="2 3">
    <name type="scientific">Sulfuricurvum kujiense</name>
    <dbReference type="NCBI Taxonomy" id="148813"/>
    <lineage>
        <taxon>Bacteria</taxon>
        <taxon>Pseudomonadati</taxon>
        <taxon>Campylobacterota</taxon>
        <taxon>Epsilonproteobacteria</taxon>
        <taxon>Campylobacterales</taxon>
        <taxon>Sulfurimonadaceae</taxon>
        <taxon>Sulfuricurvum</taxon>
    </lineage>
</organism>
<dbReference type="EMBL" id="DLUI01000157">
    <property type="protein sequence ID" value="DAB37490.1"/>
    <property type="molecule type" value="Genomic_DNA"/>
</dbReference>
<dbReference type="NCBIfam" id="NF000663">
    <property type="entry name" value="PRK00031.2-1"/>
    <property type="match status" value="1"/>
</dbReference>
<keyword evidence="2" id="KW-0449">Lipoprotein</keyword>
<dbReference type="SUPFAM" id="SSF89392">
    <property type="entry name" value="Prokaryotic lipoproteins and lipoprotein localization factors"/>
    <property type="match status" value="1"/>
</dbReference>
<dbReference type="CDD" id="cd16325">
    <property type="entry name" value="LolA"/>
    <property type="match status" value="1"/>
</dbReference>
<comment type="caution">
    <text evidence="2">The sequence shown here is derived from an EMBL/GenBank/DDBJ whole genome shotgun (WGS) entry which is preliminary data.</text>
</comment>
<accession>A0A2D3WEI6</accession>
<protein>
    <submittedName>
        <fullName evidence="2">Outer membrane lipoprotein chaperone LolA</fullName>
    </submittedName>
</protein>
<evidence type="ECO:0000256" key="1">
    <source>
        <dbReference type="ARBA" id="ARBA00022729"/>
    </source>
</evidence>
<dbReference type="InterPro" id="IPR029046">
    <property type="entry name" value="LolA/LolB/LppX"/>
</dbReference>
<dbReference type="Gene3D" id="2.50.20.10">
    <property type="entry name" value="Lipoprotein localisation LolA/LolB/LppX"/>
    <property type="match status" value="1"/>
</dbReference>
<proteinExistence type="predicted"/>
<dbReference type="PANTHER" id="PTHR35869">
    <property type="entry name" value="OUTER-MEMBRANE LIPOPROTEIN CARRIER PROTEIN"/>
    <property type="match status" value="1"/>
</dbReference>
<dbReference type="Pfam" id="PF03548">
    <property type="entry name" value="LolA"/>
    <property type="match status" value="1"/>
</dbReference>
<dbReference type="InterPro" id="IPR004564">
    <property type="entry name" value="OM_lipoprot_carrier_LolA-like"/>
</dbReference>
<keyword evidence="1" id="KW-0732">Signal</keyword>
<evidence type="ECO:0000313" key="2">
    <source>
        <dbReference type="EMBL" id="DAB37490.1"/>
    </source>
</evidence>